<sequence>MGEALLLNDRVAIFMSTGLVAVFGGGALARAATAPVRRAVDALPEGDAQRGLAEDFMMGSRSIGLLERGLMFAFLAAGRPEAAALALTAKSLARGPASDHGKYASEYFLLGTLASVIASLAMSMTARAAVGLPVL</sequence>
<dbReference type="RefSeq" id="WP_311596797.1">
    <property type="nucleotide sequence ID" value="NZ_JAVREM010000005.1"/>
</dbReference>
<keyword evidence="1" id="KW-0812">Transmembrane</keyword>
<organism evidence="2 3">
    <name type="scientific">Streptomyces millisiae</name>
    <dbReference type="NCBI Taxonomy" id="3075542"/>
    <lineage>
        <taxon>Bacteria</taxon>
        <taxon>Bacillati</taxon>
        <taxon>Actinomycetota</taxon>
        <taxon>Actinomycetes</taxon>
        <taxon>Kitasatosporales</taxon>
        <taxon>Streptomycetaceae</taxon>
        <taxon>Streptomyces</taxon>
    </lineage>
</organism>
<evidence type="ECO:0000256" key="1">
    <source>
        <dbReference type="SAM" id="Phobius"/>
    </source>
</evidence>
<comment type="caution">
    <text evidence="2">The sequence shown here is derived from an EMBL/GenBank/DDBJ whole genome shotgun (WGS) entry which is preliminary data.</text>
</comment>
<keyword evidence="1" id="KW-1133">Transmembrane helix</keyword>
<evidence type="ECO:0000313" key="3">
    <source>
        <dbReference type="Proteomes" id="UP001183420"/>
    </source>
</evidence>
<reference evidence="3" key="1">
    <citation type="submission" date="2023-07" db="EMBL/GenBank/DDBJ databases">
        <title>30 novel species of actinomycetes from the DSMZ collection.</title>
        <authorList>
            <person name="Nouioui I."/>
        </authorList>
    </citation>
    <scope>NUCLEOTIDE SEQUENCE [LARGE SCALE GENOMIC DNA]</scope>
    <source>
        <strain evidence="3">DSM 44918</strain>
    </source>
</reference>
<dbReference type="Proteomes" id="UP001183420">
    <property type="component" value="Unassembled WGS sequence"/>
</dbReference>
<feature type="transmembrane region" description="Helical" evidence="1">
    <location>
        <begin position="12"/>
        <end position="29"/>
    </location>
</feature>
<dbReference type="EMBL" id="JAVREM010000005">
    <property type="protein sequence ID" value="MDT0318248.1"/>
    <property type="molecule type" value="Genomic_DNA"/>
</dbReference>
<keyword evidence="1" id="KW-0472">Membrane</keyword>
<protein>
    <recommendedName>
        <fullName evidence="4">NADH:quinone oxidoreductase/Mrp antiporter membrane subunit domain-containing protein</fullName>
    </recommendedName>
</protein>
<evidence type="ECO:0000313" key="2">
    <source>
        <dbReference type="EMBL" id="MDT0318248.1"/>
    </source>
</evidence>
<proteinExistence type="predicted"/>
<keyword evidence="3" id="KW-1185">Reference proteome</keyword>
<accession>A0ABU2LKX6</accession>
<feature type="transmembrane region" description="Helical" evidence="1">
    <location>
        <begin position="107"/>
        <end position="130"/>
    </location>
</feature>
<name>A0ABU2LKX6_9ACTN</name>
<evidence type="ECO:0008006" key="4">
    <source>
        <dbReference type="Google" id="ProtNLM"/>
    </source>
</evidence>
<gene>
    <name evidence="2" type="ORF">RNC47_07865</name>
</gene>